<evidence type="ECO:0000256" key="7">
    <source>
        <dbReference type="ARBA" id="ARBA00022777"/>
    </source>
</evidence>
<reference evidence="14 15" key="1">
    <citation type="submission" date="2021-02" db="EMBL/GenBank/DDBJ databases">
        <title>Lysobacter arenosi sp. nov., isolated from soil of gangwondo yeongwol, south Korea.</title>
        <authorList>
            <person name="Kim K.R."/>
            <person name="Kim K.H."/>
            <person name="Jeon C.O."/>
        </authorList>
    </citation>
    <scope>NUCLEOTIDE SEQUENCE [LARGE SCALE GENOMIC DNA]</scope>
    <source>
        <strain evidence="14 15">R7</strain>
    </source>
</reference>
<dbReference type="GO" id="GO:0016301">
    <property type="term" value="F:kinase activity"/>
    <property type="evidence" value="ECO:0007669"/>
    <property type="project" value="UniProtKB-KW"/>
</dbReference>
<evidence type="ECO:0000256" key="10">
    <source>
        <dbReference type="SAM" id="MobiDB-lite"/>
    </source>
</evidence>
<keyword evidence="4" id="KW-0597">Phosphoprotein</keyword>
<feature type="transmembrane region" description="Helical" evidence="11">
    <location>
        <begin position="43"/>
        <end position="61"/>
    </location>
</feature>
<keyword evidence="5" id="KW-0808">Transferase</keyword>
<evidence type="ECO:0000256" key="6">
    <source>
        <dbReference type="ARBA" id="ARBA00022692"/>
    </source>
</evidence>
<dbReference type="InterPro" id="IPR050428">
    <property type="entry name" value="TCS_sensor_his_kinase"/>
</dbReference>
<comment type="catalytic activity">
    <reaction evidence="1">
        <text>ATP + protein L-histidine = ADP + protein N-phospho-L-histidine.</text>
        <dbReference type="EC" id="2.7.13.3"/>
    </reaction>
</comment>
<dbReference type="PROSITE" id="PS50109">
    <property type="entry name" value="HIS_KIN"/>
    <property type="match status" value="1"/>
</dbReference>
<dbReference type="SUPFAM" id="SSF55874">
    <property type="entry name" value="ATPase domain of HSP90 chaperone/DNA topoisomerase II/histidine kinase"/>
    <property type="match status" value="1"/>
</dbReference>
<evidence type="ECO:0000256" key="4">
    <source>
        <dbReference type="ARBA" id="ARBA00022553"/>
    </source>
</evidence>
<comment type="subcellular location">
    <subcellularLocation>
        <location evidence="2">Membrane</location>
    </subcellularLocation>
</comment>
<evidence type="ECO:0000256" key="2">
    <source>
        <dbReference type="ARBA" id="ARBA00004370"/>
    </source>
</evidence>
<feature type="compositionally biased region" description="Polar residues" evidence="10">
    <location>
        <begin position="1"/>
        <end position="13"/>
    </location>
</feature>
<dbReference type="InterPro" id="IPR003660">
    <property type="entry name" value="HAMP_dom"/>
</dbReference>
<dbReference type="SMART" id="SM00388">
    <property type="entry name" value="HisKA"/>
    <property type="match status" value="1"/>
</dbReference>
<dbReference type="InterPro" id="IPR003661">
    <property type="entry name" value="HisK_dim/P_dom"/>
</dbReference>
<dbReference type="InterPro" id="IPR036097">
    <property type="entry name" value="HisK_dim/P_sf"/>
</dbReference>
<evidence type="ECO:0000259" key="12">
    <source>
        <dbReference type="PROSITE" id="PS50109"/>
    </source>
</evidence>
<sequence length="466" mass="51614">MASVTASPPQTTAEPMAVAEEPQRPPSRTPGRTRFRRQLRSRIILAFVLLGFGLTALFAWATNWTRNRVENQIIEDVMNRNIDVAARQFEQNPDNPQFAVDQIRAYVYTSDKFDSVRVNWPEWYELADGIYGMTGVDPDGNSFSYKLAVRKTPKAWFFLAYDMSQATRGETQFQRAIWASVFLFTVLSLLVGWWSASRVMSPVSELANRLKLSGRSSEPENLASHFPDDEVGQLAEALDDYAERLTEVVQRDREFNADVSHELRTPLAVVKGAVELLLSRPGVDDKTRNRLLRIQRAEQQCTDLISALLLLSRNERGHGATDVARVAEQLLDAHRAQLGGKPLELRVEGEQGLIVDAPEAAVSVALGNLIGNAVKYSNEGEVVVRLGRKSVAVIDSGPGLSAEDAAKLFERGYRGTHAAHSQGGGIGLSIVRRLCALYGWEVQVRPGEQRGVVATLAFADDVFPRV</sequence>
<evidence type="ECO:0000313" key="14">
    <source>
        <dbReference type="EMBL" id="QSX74923.1"/>
    </source>
</evidence>
<protein>
    <recommendedName>
        <fullName evidence="3">histidine kinase</fullName>
        <ecNumber evidence="3">2.7.13.3</ecNumber>
    </recommendedName>
</protein>
<dbReference type="SMART" id="SM00387">
    <property type="entry name" value="HATPase_c"/>
    <property type="match status" value="1"/>
</dbReference>
<proteinExistence type="predicted"/>
<evidence type="ECO:0000256" key="11">
    <source>
        <dbReference type="SAM" id="Phobius"/>
    </source>
</evidence>
<evidence type="ECO:0000256" key="3">
    <source>
        <dbReference type="ARBA" id="ARBA00012438"/>
    </source>
</evidence>
<dbReference type="EC" id="2.7.13.3" evidence="3"/>
<evidence type="ECO:0000256" key="9">
    <source>
        <dbReference type="ARBA" id="ARBA00023012"/>
    </source>
</evidence>
<feature type="transmembrane region" description="Helical" evidence="11">
    <location>
        <begin position="176"/>
        <end position="196"/>
    </location>
</feature>
<evidence type="ECO:0000256" key="8">
    <source>
        <dbReference type="ARBA" id="ARBA00022989"/>
    </source>
</evidence>
<dbReference type="InterPro" id="IPR005467">
    <property type="entry name" value="His_kinase_dom"/>
</dbReference>
<name>A0ABX7RBQ2_9GAMM</name>
<organism evidence="14 15">
    <name type="scientific">Lysobacter arenosi</name>
    <dbReference type="NCBI Taxonomy" id="2795387"/>
    <lineage>
        <taxon>Bacteria</taxon>
        <taxon>Pseudomonadati</taxon>
        <taxon>Pseudomonadota</taxon>
        <taxon>Gammaproteobacteria</taxon>
        <taxon>Lysobacterales</taxon>
        <taxon>Lysobacteraceae</taxon>
        <taxon>Lysobacter</taxon>
    </lineage>
</organism>
<evidence type="ECO:0000256" key="5">
    <source>
        <dbReference type="ARBA" id="ARBA00022679"/>
    </source>
</evidence>
<dbReference type="InterPro" id="IPR003594">
    <property type="entry name" value="HATPase_dom"/>
</dbReference>
<feature type="domain" description="Histidine kinase" evidence="12">
    <location>
        <begin position="258"/>
        <end position="462"/>
    </location>
</feature>
<dbReference type="CDD" id="cd00075">
    <property type="entry name" value="HATPase"/>
    <property type="match status" value="1"/>
</dbReference>
<dbReference type="SUPFAM" id="SSF47384">
    <property type="entry name" value="Homodimeric domain of signal transducing histidine kinase"/>
    <property type="match status" value="1"/>
</dbReference>
<dbReference type="Pfam" id="PF02518">
    <property type="entry name" value="HATPase_c"/>
    <property type="match status" value="1"/>
</dbReference>
<dbReference type="Gene3D" id="3.30.565.10">
    <property type="entry name" value="Histidine kinase-like ATPase, C-terminal domain"/>
    <property type="match status" value="1"/>
</dbReference>
<dbReference type="Gene3D" id="1.10.287.130">
    <property type="match status" value="1"/>
</dbReference>
<keyword evidence="8 11" id="KW-1133">Transmembrane helix</keyword>
<feature type="domain" description="HAMP" evidence="13">
    <location>
        <begin position="197"/>
        <end position="250"/>
    </location>
</feature>
<dbReference type="InterPro" id="IPR036890">
    <property type="entry name" value="HATPase_C_sf"/>
</dbReference>
<accession>A0ABX7RBQ2</accession>
<dbReference type="Proteomes" id="UP000663400">
    <property type="component" value="Chromosome"/>
</dbReference>
<dbReference type="Gene3D" id="6.10.340.10">
    <property type="match status" value="1"/>
</dbReference>
<dbReference type="Pfam" id="PF00512">
    <property type="entry name" value="HisKA"/>
    <property type="match status" value="1"/>
</dbReference>
<dbReference type="EMBL" id="CP071517">
    <property type="protein sequence ID" value="QSX74923.1"/>
    <property type="molecule type" value="Genomic_DNA"/>
</dbReference>
<evidence type="ECO:0000313" key="15">
    <source>
        <dbReference type="Proteomes" id="UP000663400"/>
    </source>
</evidence>
<dbReference type="CDD" id="cd00082">
    <property type="entry name" value="HisKA"/>
    <property type="match status" value="1"/>
</dbReference>
<gene>
    <name evidence="14" type="ORF">HIV01_017580</name>
</gene>
<keyword evidence="11" id="KW-0472">Membrane</keyword>
<dbReference type="PROSITE" id="PS50885">
    <property type="entry name" value="HAMP"/>
    <property type="match status" value="1"/>
</dbReference>
<keyword evidence="6 11" id="KW-0812">Transmembrane</keyword>
<keyword evidence="15" id="KW-1185">Reference proteome</keyword>
<dbReference type="PANTHER" id="PTHR45436:SF16">
    <property type="entry name" value="HISTIDINE KINASE"/>
    <property type="match status" value="1"/>
</dbReference>
<feature type="region of interest" description="Disordered" evidence="10">
    <location>
        <begin position="1"/>
        <end position="33"/>
    </location>
</feature>
<evidence type="ECO:0000256" key="1">
    <source>
        <dbReference type="ARBA" id="ARBA00000085"/>
    </source>
</evidence>
<keyword evidence="9" id="KW-0902">Two-component regulatory system</keyword>
<dbReference type="PANTHER" id="PTHR45436">
    <property type="entry name" value="SENSOR HISTIDINE KINASE YKOH"/>
    <property type="match status" value="1"/>
</dbReference>
<keyword evidence="7 14" id="KW-0418">Kinase</keyword>
<evidence type="ECO:0000259" key="13">
    <source>
        <dbReference type="PROSITE" id="PS50885"/>
    </source>
</evidence>